<dbReference type="EMBL" id="CYZX01000005">
    <property type="protein sequence ID" value="CUO07274.1"/>
    <property type="molecule type" value="Genomic_DNA"/>
</dbReference>
<dbReference type="HAMAP" id="MF_00795">
    <property type="entry name" value="CutC"/>
    <property type="match status" value="1"/>
</dbReference>
<dbReference type="AlphaFoldDB" id="A0A174C2C5"/>
<reference evidence="3 4" key="1">
    <citation type="submission" date="2015-09" db="EMBL/GenBank/DDBJ databases">
        <authorList>
            <consortium name="Pathogen Informatics"/>
        </authorList>
    </citation>
    <scope>NUCLEOTIDE SEQUENCE [LARGE SCALE GENOMIC DNA]</scope>
    <source>
        <strain evidence="3 4">2789STDY5834856</strain>
    </source>
</reference>
<accession>A0A174C2C5</accession>
<dbReference type="SUPFAM" id="SSF110395">
    <property type="entry name" value="CutC-like"/>
    <property type="match status" value="1"/>
</dbReference>
<evidence type="ECO:0000313" key="3">
    <source>
        <dbReference type="EMBL" id="CUO07274.1"/>
    </source>
</evidence>
<dbReference type="Gene3D" id="3.20.20.380">
    <property type="entry name" value="Copper homeostasis (CutC) domain"/>
    <property type="match status" value="1"/>
</dbReference>
<comment type="caution">
    <text evidence="2">Once thought to be involved in copper homeostasis, experiments in E.coli have shown this is not the case.</text>
</comment>
<dbReference type="GO" id="GO:0005737">
    <property type="term" value="C:cytoplasm"/>
    <property type="evidence" value="ECO:0007669"/>
    <property type="project" value="UniProtKB-SubCell"/>
</dbReference>
<evidence type="ECO:0000256" key="1">
    <source>
        <dbReference type="ARBA" id="ARBA00007768"/>
    </source>
</evidence>
<comment type="similarity">
    <text evidence="1 2">Belongs to the CutC family.</text>
</comment>
<dbReference type="InterPro" id="IPR036822">
    <property type="entry name" value="CutC-like_dom_sf"/>
</dbReference>
<dbReference type="Proteomes" id="UP000095594">
    <property type="component" value="Unassembled WGS sequence"/>
</dbReference>
<dbReference type="GO" id="GO:0005507">
    <property type="term" value="F:copper ion binding"/>
    <property type="evidence" value="ECO:0007669"/>
    <property type="project" value="TreeGrafter"/>
</dbReference>
<dbReference type="OrthoDB" id="9815677at2"/>
<gene>
    <name evidence="2" type="primary">cutC</name>
    <name evidence="3" type="ORF">ERS852471_00900</name>
</gene>
<keyword evidence="2" id="KW-0963">Cytoplasm</keyword>
<proteinExistence type="inferred from homology"/>
<evidence type="ECO:0000256" key="2">
    <source>
        <dbReference type="HAMAP-Rule" id="MF_00795"/>
    </source>
</evidence>
<name>A0A174C2C5_9CLOT</name>
<dbReference type="Pfam" id="PF03932">
    <property type="entry name" value="CutC"/>
    <property type="match status" value="1"/>
</dbReference>
<protein>
    <recommendedName>
        <fullName evidence="2">PF03932 family protein CutC</fullName>
    </recommendedName>
</protein>
<comment type="subcellular location">
    <subcellularLocation>
        <location evidence="2">Cytoplasm</location>
    </subcellularLocation>
</comment>
<organism evidence="3 4">
    <name type="scientific">Clostridium disporicum</name>
    <dbReference type="NCBI Taxonomy" id="84024"/>
    <lineage>
        <taxon>Bacteria</taxon>
        <taxon>Bacillati</taxon>
        <taxon>Bacillota</taxon>
        <taxon>Clostridia</taxon>
        <taxon>Eubacteriales</taxon>
        <taxon>Clostridiaceae</taxon>
        <taxon>Clostridium</taxon>
    </lineage>
</organism>
<dbReference type="RefSeq" id="WP_055264362.1">
    <property type="nucleotide sequence ID" value="NZ_CABIXQ010000005.1"/>
</dbReference>
<dbReference type="InterPro" id="IPR005627">
    <property type="entry name" value="CutC-like"/>
</dbReference>
<dbReference type="PANTHER" id="PTHR12598">
    <property type="entry name" value="COPPER HOMEOSTASIS PROTEIN CUTC"/>
    <property type="match status" value="1"/>
</dbReference>
<sequence length="202" mass="22381">MAIYEACVGNYIEAIEAEKRGANRIELCDNLMQDGTTPSYGTIKLAVEKTNIPVMVIIRPRGGNFEYSSDEVEIMKEDIKVCKKLGAHGVVIGALKEKEIDLETIEALLEECEGLSVTFHMAFDEIDDKYKAIDKLAELGINRILTKGGKANAIEGKDELKAFSEYANGRISIMPGKSVTKENRDYLLEYTNTVEIHGSKVV</sequence>
<dbReference type="PANTHER" id="PTHR12598:SF0">
    <property type="entry name" value="COPPER HOMEOSTASIS PROTEIN CUTC HOMOLOG"/>
    <property type="match status" value="1"/>
</dbReference>
<evidence type="ECO:0000313" key="4">
    <source>
        <dbReference type="Proteomes" id="UP000095594"/>
    </source>
</evidence>